<evidence type="ECO:0000313" key="1">
    <source>
        <dbReference type="EMBL" id="JAD92982.1"/>
    </source>
</evidence>
<reference evidence="1" key="2">
    <citation type="journal article" date="2015" name="Data Brief">
        <title>Shoot transcriptome of the giant reed, Arundo donax.</title>
        <authorList>
            <person name="Barrero R.A."/>
            <person name="Guerrero F.D."/>
            <person name="Moolhuijzen P."/>
            <person name="Goolsby J.A."/>
            <person name="Tidwell J."/>
            <person name="Bellgard S.E."/>
            <person name="Bellgard M.I."/>
        </authorList>
    </citation>
    <scope>NUCLEOTIDE SEQUENCE</scope>
    <source>
        <tissue evidence="1">Shoot tissue taken approximately 20 cm above the soil surface</tissue>
    </source>
</reference>
<accession>A0A0A9EAH1</accession>
<reference evidence="1" key="1">
    <citation type="submission" date="2014-09" db="EMBL/GenBank/DDBJ databases">
        <authorList>
            <person name="Magalhaes I.L.F."/>
            <person name="Oliveira U."/>
            <person name="Santos F.R."/>
            <person name="Vidigal T.H.D.A."/>
            <person name="Brescovit A.D."/>
            <person name="Santos A.J."/>
        </authorList>
    </citation>
    <scope>NUCLEOTIDE SEQUENCE</scope>
    <source>
        <tissue evidence="1">Shoot tissue taken approximately 20 cm above the soil surface</tissue>
    </source>
</reference>
<dbReference type="AlphaFoldDB" id="A0A0A9EAH1"/>
<protein>
    <submittedName>
        <fullName evidence="1">Uncharacterized protein</fullName>
    </submittedName>
</protein>
<organism evidence="1">
    <name type="scientific">Arundo donax</name>
    <name type="common">Giant reed</name>
    <name type="synonym">Donax arundinaceus</name>
    <dbReference type="NCBI Taxonomy" id="35708"/>
    <lineage>
        <taxon>Eukaryota</taxon>
        <taxon>Viridiplantae</taxon>
        <taxon>Streptophyta</taxon>
        <taxon>Embryophyta</taxon>
        <taxon>Tracheophyta</taxon>
        <taxon>Spermatophyta</taxon>
        <taxon>Magnoliopsida</taxon>
        <taxon>Liliopsida</taxon>
        <taxon>Poales</taxon>
        <taxon>Poaceae</taxon>
        <taxon>PACMAD clade</taxon>
        <taxon>Arundinoideae</taxon>
        <taxon>Arundineae</taxon>
        <taxon>Arundo</taxon>
    </lineage>
</organism>
<proteinExistence type="predicted"/>
<name>A0A0A9EAH1_ARUDO</name>
<sequence length="47" mass="4937">MDSSADVSMKKVLSLSAKPLASSTGTALRCRRSALLPTSMMTMFASV</sequence>
<dbReference type="EMBL" id="GBRH01204913">
    <property type="protein sequence ID" value="JAD92982.1"/>
    <property type="molecule type" value="Transcribed_RNA"/>
</dbReference>